<dbReference type="Proteomes" id="UP000050509">
    <property type="component" value="Unassembled WGS sequence"/>
</dbReference>
<evidence type="ECO:0000313" key="3">
    <source>
        <dbReference type="Proteomes" id="UP000050509"/>
    </source>
</evidence>
<name>A0A0P9HFW5_9CHLR</name>
<feature type="region of interest" description="Disordered" evidence="1">
    <location>
        <begin position="19"/>
        <end position="87"/>
    </location>
</feature>
<gene>
    <name evidence="2" type="ORF">SE17_08280</name>
</gene>
<keyword evidence="3" id="KW-1185">Reference proteome</keyword>
<evidence type="ECO:0000313" key="2">
    <source>
        <dbReference type="EMBL" id="KPV53672.1"/>
    </source>
</evidence>
<proteinExistence type="predicted"/>
<organism evidence="2 3">
    <name type="scientific">Kouleothrix aurantiaca</name>
    <dbReference type="NCBI Taxonomy" id="186479"/>
    <lineage>
        <taxon>Bacteria</taxon>
        <taxon>Bacillati</taxon>
        <taxon>Chloroflexota</taxon>
        <taxon>Chloroflexia</taxon>
        <taxon>Chloroflexales</taxon>
        <taxon>Roseiflexineae</taxon>
        <taxon>Roseiflexaceae</taxon>
        <taxon>Kouleothrix</taxon>
    </lineage>
</organism>
<protein>
    <submittedName>
        <fullName evidence="2">Uncharacterized protein</fullName>
    </submittedName>
</protein>
<comment type="caution">
    <text evidence="2">The sequence shown here is derived from an EMBL/GenBank/DDBJ whole genome shotgun (WGS) entry which is preliminary data.</text>
</comment>
<dbReference type="AlphaFoldDB" id="A0A0P9HFW5"/>
<evidence type="ECO:0000256" key="1">
    <source>
        <dbReference type="SAM" id="MobiDB-lite"/>
    </source>
</evidence>
<sequence>MLHALAPLLAAELAHQTGETWSMRPANVDDDQARSSPMPTGSGDDRASARTWSPGAGGELLVGLRGWGAHRDDRDRKRKRSVSAIGCQRSSRARSSIDCCRPTASSWLRFAGADGRR</sequence>
<reference evidence="2 3" key="1">
    <citation type="submission" date="2015-09" db="EMBL/GenBank/DDBJ databases">
        <title>Draft genome sequence of Kouleothrix aurantiaca JCM 19913.</title>
        <authorList>
            <person name="Hemp J."/>
        </authorList>
    </citation>
    <scope>NUCLEOTIDE SEQUENCE [LARGE SCALE GENOMIC DNA]</scope>
    <source>
        <strain evidence="2 3">COM-B</strain>
    </source>
</reference>
<accession>A0A0P9HFW5</accession>
<dbReference type="EMBL" id="LJCR01000205">
    <property type="protein sequence ID" value="KPV53672.1"/>
    <property type="molecule type" value="Genomic_DNA"/>
</dbReference>